<proteinExistence type="predicted"/>
<evidence type="ECO:0000256" key="2">
    <source>
        <dbReference type="SAM" id="MobiDB-lite"/>
    </source>
</evidence>
<dbReference type="EMBL" id="KN840450">
    <property type="protein sequence ID" value="KIP10860.1"/>
    <property type="molecule type" value="Genomic_DNA"/>
</dbReference>
<evidence type="ECO:0000256" key="1">
    <source>
        <dbReference type="SAM" id="Coils"/>
    </source>
</evidence>
<sequence length="475" mass="54260">MDATAETLEELHAALAQLREDNRRLVATNDRLRAERAGLEGRAREQAYESSRLQREREGLERVVGLLEADKAAAKDNYEQLDQAHENLKLQIMDLEEALAQQRETGVHAEAALEEAVKCNEHLLQQLHGHQADQGRQNEQRFAAAEEQYAAALEQARRHNEMLKEQLMRQDEMHVAQQEELMHKLEVAQTERREMKAKLKQARDDIRLKTSDIIRLEAQAEQYQQRYEEQCNSFREDLTFVHNETKCERDMYHGQLSSAQAESSALRKELAERLRHYEEQTARLSAAQAGLRDASSNHTQLELKLKAAAAEKQAADNLEHLLHSALRREQDRYETLEISFDVLDSAYAFLARELVRTEHALEDALQAQQQLRERTQMHEHMQAAETTYDRGRASPADTEPFSDDGRSWPATPALSRSYHSTAASISSPVVTTPPLPLLCLDMIPSVDSRLSKDLAFPSDRDNIFASWNLDLVSPT</sequence>
<gene>
    <name evidence="3" type="ORF">PHLGIDRAFT_184012</name>
</gene>
<dbReference type="AlphaFoldDB" id="A0A0C3SES8"/>
<protein>
    <submittedName>
        <fullName evidence="3">Uncharacterized protein</fullName>
    </submittedName>
</protein>
<feature type="compositionally biased region" description="Basic and acidic residues" evidence="2">
    <location>
        <begin position="383"/>
        <end position="392"/>
    </location>
</feature>
<reference evidence="3 4" key="1">
    <citation type="journal article" date="2014" name="PLoS Genet.">
        <title>Analysis of the Phlebiopsis gigantea genome, transcriptome and secretome provides insight into its pioneer colonization strategies of wood.</title>
        <authorList>
            <person name="Hori C."/>
            <person name="Ishida T."/>
            <person name="Igarashi K."/>
            <person name="Samejima M."/>
            <person name="Suzuki H."/>
            <person name="Master E."/>
            <person name="Ferreira P."/>
            <person name="Ruiz-Duenas F.J."/>
            <person name="Held B."/>
            <person name="Canessa P."/>
            <person name="Larrondo L.F."/>
            <person name="Schmoll M."/>
            <person name="Druzhinina I.S."/>
            <person name="Kubicek C.P."/>
            <person name="Gaskell J.A."/>
            <person name="Kersten P."/>
            <person name="St John F."/>
            <person name="Glasner J."/>
            <person name="Sabat G."/>
            <person name="Splinter BonDurant S."/>
            <person name="Syed K."/>
            <person name="Yadav J."/>
            <person name="Mgbeahuruike A.C."/>
            <person name="Kovalchuk A."/>
            <person name="Asiegbu F.O."/>
            <person name="Lackner G."/>
            <person name="Hoffmeister D."/>
            <person name="Rencoret J."/>
            <person name="Gutierrez A."/>
            <person name="Sun H."/>
            <person name="Lindquist E."/>
            <person name="Barry K."/>
            <person name="Riley R."/>
            <person name="Grigoriev I.V."/>
            <person name="Henrissat B."/>
            <person name="Kues U."/>
            <person name="Berka R.M."/>
            <person name="Martinez A.T."/>
            <person name="Covert S.F."/>
            <person name="Blanchette R.A."/>
            <person name="Cullen D."/>
        </authorList>
    </citation>
    <scope>NUCLEOTIDE SEQUENCE [LARGE SCALE GENOMIC DNA]</scope>
    <source>
        <strain evidence="3 4">11061_1 CR5-6</strain>
    </source>
</reference>
<feature type="coiled-coil region" evidence="1">
    <location>
        <begin position="267"/>
        <end position="318"/>
    </location>
</feature>
<feature type="coiled-coil region" evidence="1">
    <location>
        <begin position="1"/>
        <end position="105"/>
    </location>
</feature>
<keyword evidence="4" id="KW-1185">Reference proteome</keyword>
<accession>A0A0C3SES8</accession>
<dbReference type="STRING" id="745531.A0A0C3SES8"/>
<evidence type="ECO:0000313" key="4">
    <source>
        <dbReference type="Proteomes" id="UP000053257"/>
    </source>
</evidence>
<dbReference type="Proteomes" id="UP000053257">
    <property type="component" value="Unassembled WGS sequence"/>
</dbReference>
<feature type="coiled-coil region" evidence="1">
    <location>
        <begin position="142"/>
        <end position="233"/>
    </location>
</feature>
<dbReference type="OrthoDB" id="2803645at2759"/>
<evidence type="ECO:0000313" key="3">
    <source>
        <dbReference type="EMBL" id="KIP10860.1"/>
    </source>
</evidence>
<organism evidence="3 4">
    <name type="scientific">Phlebiopsis gigantea (strain 11061_1 CR5-6)</name>
    <name type="common">White-rot fungus</name>
    <name type="synonym">Peniophora gigantea</name>
    <dbReference type="NCBI Taxonomy" id="745531"/>
    <lineage>
        <taxon>Eukaryota</taxon>
        <taxon>Fungi</taxon>
        <taxon>Dikarya</taxon>
        <taxon>Basidiomycota</taxon>
        <taxon>Agaricomycotina</taxon>
        <taxon>Agaricomycetes</taxon>
        <taxon>Polyporales</taxon>
        <taxon>Phanerochaetaceae</taxon>
        <taxon>Phlebiopsis</taxon>
    </lineage>
</organism>
<feature type="region of interest" description="Disordered" evidence="2">
    <location>
        <begin position="383"/>
        <end position="409"/>
    </location>
</feature>
<keyword evidence="1" id="KW-0175">Coiled coil</keyword>
<name>A0A0C3SES8_PHLG1</name>
<dbReference type="HOGENOM" id="CLU_575041_0_0_1"/>